<name>A0A1U7NSR9_9DEIO</name>
<dbReference type="OrthoDB" id="53812at2"/>
<dbReference type="Proteomes" id="UP000186607">
    <property type="component" value="Unassembled WGS sequence"/>
</dbReference>
<feature type="domain" description="PRC-barrel" evidence="2">
    <location>
        <begin position="2"/>
        <end position="70"/>
    </location>
</feature>
<evidence type="ECO:0000313" key="4">
    <source>
        <dbReference type="Proteomes" id="UP000186607"/>
    </source>
</evidence>
<feature type="compositionally biased region" description="Polar residues" evidence="1">
    <location>
        <begin position="677"/>
        <end position="689"/>
    </location>
</feature>
<proteinExistence type="predicted"/>
<dbReference type="Pfam" id="PF05239">
    <property type="entry name" value="PRC"/>
    <property type="match status" value="2"/>
</dbReference>
<accession>A0A1U7NSR9</accession>
<dbReference type="EMBL" id="MSTI01000157">
    <property type="protein sequence ID" value="OLV15951.1"/>
    <property type="molecule type" value="Genomic_DNA"/>
</dbReference>
<gene>
    <name evidence="3" type="ORF">BOO71_0013219</name>
</gene>
<sequence>MIKGKDILGRHIVAIDSGQRIDNVHDLIFDHQANEVLGLLVDEGGWFRAAKVVPFEMIRSIGEDAIMIDSADHVTTTRDDDRLADVLDSKISLIGMTLLTTDGQDLGKIADVYFDEKTGKVEGYEATGGLFSDLSNGRTFVPAPENVQIGEHAAIVPVSVAAAMQEQEPGGIKGAFSSASDSIKGAYENVADATKERQKEYAVGKHAGGDITLEDGTVIVAKGDTITAEQADLAEQHGKLGALATTATGGVISDAYGNIADATKERQKEYAVGKTAGGDVTLEDGTVIVARGDTITAAQADLAEQHGKLGALATTATGGSISDAYGNIADASRERQKEYVIGKAAGSDLLAEDGSTIVTKGQIITAEQADRAEQDGKLTTLATNATGGVIVASYGNARDRVQGGFDDMRDATAERQKTYVVGKTASQDVASDAGEAIVYKGGVITEYQAERAEQVGKLGALTAVATGGAIAGGLRGDSAVAVDPSSPEAAIGRRARTEVRSPSGSLVAAQGQIVTAAILERAQHLGVEEQLLAATVGRPAQAGGTDTRAALAGGLENVSSGASNLFERARGWLGERREDAETALDERQQAAHEQRIKDALGRPVNRVILAPDDSIILNLGEIVTHKAVELATGGDVLDILLDSVSMETPDINPMNSRPAEHGKGALDSQPDLGKQNLPASSVTDPKTQG</sequence>
<evidence type="ECO:0000259" key="2">
    <source>
        <dbReference type="Pfam" id="PF05239"/>
    </source>
</evidence>
<protein>
    <recommendedName>
        <fullName evidence="2">PRC-barrel domain-containing protein</fullName>
    </recommendedName>
</protein>
<dbReference type="eggNOG" id="COG3881">
    <property type="taxonomic scope" value="Bacteria"/>
</dbReference>
<reference evidence="3 4" key="1">
    <citation type="submission" date="2017-01" db="EMBL/GenBank/DDBJ databases">
        <title>Genome Analysis of Deinococcus marmoris KOPRI26562.</title>
        <authorList>
            <person name="Kim J.H."/>
            <person name="Oh H.-M."/>
        </authorList>
    </citation>
    <scope>NUCLEOTIDE SEQUENCE [LARGE SCALE GENOMIC DNA]</scope>
    <source>
        <strain evidence="3 4">KOPRI26562</strain>
    </source>
</reference>
<dbReference type="SUPFAM" id="SSF50346">
    <property type="entry name" value="PRC-barrel domain"/>
    <property type="match status" value="2"/>
</dbReference>
<dbReference type="RefSeq" id="WP_075836359.1">
    <property type="nucleotide sequence ID" value="NZ_MSTI01000157.1"/>
</dbReference>
<dbReference type="InterPro" id="IPR027275">
    <property type="entry name" value="PRC-brl_dom"/>
</dbReference>
<dbReference type="InterPro" id="IPR011033">
    <property type="entry name" value="PRC_barrel-like_sf"/>
</dbReference>
<evidence type="ECO:0000313" key="3">
    <source>
        <dbReference type="EMBL" id="OLV15951.1"/>
    </source>
</evidence>
<dbReference type="Gene3D" id="2.30.30.240">
    <property type="entry name" value="PRC-barrel domain"/>
    <property type="match status" value="2"/>
</dbReference>
<feature type="region of interest" description="Disordered" evidence="1">
    <location>
        <begin position="650"/>
        <end position="689"/>
    </location>
</feature>
<keyword evidence="4" id="KW-1185">Reference proteome</keyword>
<dbReference type="STRING" id="249408.BOO71_0013219"/>
<evidence type="ECO:0000256" key="1">
    <source>
        <dbReference type="SAM" id="MobiDB-lite"/>
    </source>
</evidence>
<feature type="domain" description="PRC-barrel" evidence="2">
    <location>
        <begin position="92"/>
        <end position="158"/>
    </location>
</feature>
<dbReference type="AlphaFoldDB" id="A0A1U7NSR9"/>
<comment type="caution">
    <text evidence="3">The sequence shown here is derived from an EMBL/GenBank/DDBJ whole genome shotgun (WGS) entry which is preliminary data.</text>
</comment>
<organism evidence="3 4">
    <name type="scientific">Deinococcus marmoris</name>
    <dbReference type="NCBI Taxonomy" id="249408"/>
    <lineage>
        <taxon>Bacteria</taxon>
        <taxon>Thermotogati</taxon>
        <taxon>Deinococcota</taxon>
        <taxon>Deinococci</taxon>
        <taxon>Deinococcales</taxon>
        <taxon>Deinococcaceae</taxon>
        <taxon>Deinococcus</taxon>
    </lineage>
</organism>